<dbReference type="EMBL" id="LGCK01000007">
    <property type="protein sequence ID" value="KPL72503.1"/>
    <property type="molecule type" value="Genomic_DNA"/>
</dbReference>
<dbReference type="CDD" id="cd20175">
    <property type="entry name" value="ThyX"/>
    <property type="match status" value="2"/>
</dbReference>
<accession>A0A0P6XCC3</accession>
<evidence type="ECO:0000313" key="1">
    <source>
        <dbReference type="EMBL" id="KPL72503.1"/>
    </source>
</evidence>
<dbReference type="GO" id="GO:0050660">
    <property type="term" value="F:flavin adenine dinucleotide binding"/>
    <property type="evidence" value="ECO:0007669"/>
    <property type="project" value="InterPro"/>
</dbReference>
<gene>
    <name evidence="1" type="ORF">ADM99_05050</name>
</gene>
<dbReference type="OrthoDB" id="9780625at2"/>
<dbReference type="InterPro" id="IPR003669">
    <property type="entry name" value="Thymidylate_synthase_ThyX"/>
</dbReference>
<dbReference type="GO" id="GO:0050797">
    <property type="term" value="F:thymidylate synthase (FAD) activity"/>
    <property type="evidence" value="ECO:0007669"/>
    <property type="project" value="InterPro"/>
</dbReference>
<dbReference type="GO" id="GO:0070402">
    <property type="term" value="F:NADPH binding"/>
    <property type="evidence" value="ECO:0007669"/>
    <property type="project" value="TreeGrafter"/>
</dbReference>
<dbReference type="PANTHER" id="PTHR34934">
    <property type="entry name" value="FLAVIN-DEPENDENT THYMIDYLATE SYNTHASE"/>
    <property type="match status" value="1"/>
</dbReference>
<evidence type="ECO:0008006" key="3">
    <source>
        <dbReference type="Google" id="ProtNLM"/>
    </source>
</evidence>
<dbReference type="GO" id="GO:0004799">
    <property type="term" value="F:thymidylate synthase activity"/>
    <property type="evidence" value="ECO:0007669"/>
    <property type="project" value="TreeGrafter"/>
</dbReference>
<sequence>MTRSREVYLLDPQVYPQETIAVAFAKTSRSPESFKKNADELTGESSAEFNEKWVVGYGHSSVAEHAVLHIAVENISRLAVECLESNRLASYTEKSTRYQKWNSDDFHIPDEFNDDQSRKIFQDTCKELFSLYDRALPLVIDSLDEETPIVSGESPARRKRILLTAAGDVCRFLLPVSAFANVGMTINARALEHAITKMLSHPLQEVRALGNEIKEISRVSLPTLLKYANEQASLTDTSGFFESLRINNLHYVDPLTPGAYLRSYDQDAEELILIAAIMRYQNVSYAQSRNFVNNLTVDQKKDLLSHLTGNLKDHDIPIRELEYGNFLFEVVLDEGAYLELKRHRMMAQTPSPFTPSFGYAIPRQFQKAGLLDEYISIMQMVQKSYEELSAYSQHAAAYILPNAFNRHVLLQSNFRSLFHFLSLRTAPNAHFSMRRIAHQMADQVKNVFPGLGNFLRINQTENANEIEEKFFQKV</sequence>
<dbReference type="Proteomes" id="UP000050430">
    <property type="component" value="Unassembled WGS sequence"/>
</dbReference>
<dbReference type="Gene3D" id="3.30.1360.170">
    <property type="match status" value="2"/>
</dbReference>
<dbReference type="InterPro" id="IPR036098">
    <property type="entry name" value="Thymidylate_synthase_ThyX_sf"/>
</dbReference>
<dbReference type="PATRIC" id="fig|229920.5.peg.977"/>
<organism evidence="1 2">
    <name type="scientific">Leptolinea tardivitalis</name>
    <dbReference type="NCBI Taxonomy" id="229920"/>
    <lineage>
        <taxon>Bacteria</taxon>
        <taxon>Bacillati</taxon>
        <taxon>Chloroflexota</taxon>
        <taxon>Anaerolineae</taxon>
        <taxon>Anaerolineales</taxon>
        <taxon>Anaerolineaceae</taxon>
        <taxon>Leptolinea</taxon>
    </lineage>
</organism>
<dbReference type="PROSITE" id="PS51331">
    <property type="entry name" value="THYX"/>
    <property type="match status" value="2"/>
</dbReference>
<dbReference type="RefSeq" id="WP_062421459.1">
    <property type="nucleotide sequence ID" value="NZ_BBYA01000008.1"/>
</dbReference>
<reference evidence="1 2" key="1">
    <citation type="submission" date="2015-07" db="EMBL/GenBank/DDBJ databases">
        <title>Genome sequence of Leptolinea tardivitalis DSM 16556.</title>
        <authorList>
            <person name="Hemp J."/>
            <person name="Ward L.M."/>
            <person name="Pace L.A."/>
            <person name="Fischer W.W."/>
        </authorList>
    </citation>
    <scope>NUCLEOTIDE SEQUENCE [LARGE SCALE GENOMIC DNA]</scope>
    <source>
        <strain evidence="1 2">YMTK-2</strain>
    </source>
</reference>
<comment type="caution">
    <text evidence="1">The sequence shown here is derived from an EMBL/GenBank/DDBJ whole genome shotgun (WGS) entry which is preliminary data.</text>
</comment>
<dbReference type="Pfam" id="PF02511">
    <property type="entry name" value="Thy1"/>
    <property type="match status" value="2"/>
</dbReference>
<protein>
    <recommendedName>
        <fullName evidence="3">Thymidylate synthase</fullName>
    </recommendedName>
</protein>
<dbReference type="PANTHER" id="PTHR34934:SF1">
    <property type="entry name" value="FLAVIN-DEPENDENT THYMIDYLATE SYNTHASE"/>
    <property type="match status" value="1"/>
</dbReference>
<name>A0A0P6XCC3_9CHLR</name>
<dbReference type="AlphaFoldDB" id="A0A0P6XCC3"/>
<dbReference type="STRING" id="229920.ADM99_05050"/>
<dbReference type="GO" id="GO:0006231">
    <property type="term" value="P:dTMP biosynthetic process"/>
    <property type="evidence" value="ECO:0007669"/>
    <property type="project" value="InterPro"/>
</dbReference>
<evidence type="ECO:0000313" key="2">
    <source>
        <dbReference type="Proteomes" id="UP000050430"/>
    </source>
</evidence>
<proteinExistence type="predicted"/>
<keyword evidence="2" id="KW-1185">Reference proteome</keyword>
<dbReference type="SUPFAM" id="SSF69796">
    <property type="entry name" value="Thymidylate synthase-complementing protein Thy1"/>
    <property type="match status" value="2"/>
</dbReference>